<sequence>MDLQDEFFISICQRFPRLQWIHAGLTGFGRGAIEAVQLHCRCIVSLNLDGAHGIPSQGLEQILRTCDTLTEFSARGVVLNGRDLSLESRWACRGLETLVLDIEIYTAIAPASASNGSNPGSRSYNDDNSVKSVRERVYNQLAELTRL</sequence>
<name>A0A9P6IY23_9FUNG</name>
<dbReference type="SUPFAM" id="SSF52047">
    <property type="entry name" value="RNI-like"/>
    <property type="match status" value="1"/>
</dbReference>
<dbReference type="AlphaFoldDB" id="A0A9P6IY23"/>
<dbReference type="Gene3D" id="3.80.10.10">
    <property type="entry name" value="Ribonuclease Inhibitor"/>
    <property type="match status" value="1"/>
</dbReference>
<organism evidence="1 2">
    <name type="scientific">Modicella reniformis</name>
    <dbReference type="NCBI Taxonomy" id="1440133"/>
    <lineage>
        <taxon>Eukaryota</taxon>
        <taxon>Fungi</taxon>
        <taxon>Fungi incertae sedis</taxon>
        <taxon>Mucoromycota</taxon>
        <taxon>Mortierellomycotina</taxon>
        <taxon>Mortierellomycetes</taxon>
        <taxon>Mortierellales</taxon>
        <taxon>Mortierellaceae</taxon>
        <taxon>Modicella</taxon>
    </lineage>
</organism>
<dbReference type="InterPro" id="IPR032675">
    <property type="entry name" value="LRR_dom_sf"/>
</dbReference>
<evidence type="ECO:0000313" key="1">
    <source>
        <dbReference type="EMBL" id="KAF9952698.1"/>
    </source>
</evidence>
<evidence type="ECO:0000313" key="2">
    <source>
        <dbReference type="Proteomes" id="UP000749646"/>
    </source>
</evidence>
<accession>A0A9P6IY23</accession>
<comment type="caution">
    <text evidence="1">The sequence shown here is derived from an EMBL/GenBank/DDBJ whole genome shotgun (WGS) entry which is preliminary data.</text>
</comment>
<dbReference type="OrthoDB" id="27842at2759"/>
<feature type="non-terminal residue" evidence="1">
    <location>
        <position position="147"/>
    </location>
</feature>
<reference evidence="1" key="1">
    <citation type="journal article" date="2020" name="Fungal Divers.">
        <title>Resolving the Mortierellaceae phylogeny through synthesis of multi-gene phylogenetics and phylogenomics.</title>
        <authorList>
            <person name="Vandepol N."/>
            <person name="Liber J."/>
            <person name="Desiro A."/>
            <person name="Na H."/>
            <person name="Kennedy M."/>
            <person name="Barry K."/>
            <person name="Grigoriev I.V."/>
            <person name="Miller A.N."/>
            <person name="O'Donnell K."/>
            <person name="Stajich J.E."/>
            <person name="Bonito G."/>
        </authorList>
    </citation>
    <scope>NUCLEOTIDE SEQUENCE</scope>
    <source>
        <strain evidence="1">MES-2147</strain>
    </source>
</reference>
<proteinExistence type="predicted"/>
<protein>
    <submittedName>
        <fullName evidence="1">Uncharacterized protein</fullName>
    </submittedName>
</protein>
<dbReference type="EMBL" id="JAAAHW010006966">
    <property type="protein sequence ID" value="KAF9952698.1"/>
    <property type="molecule type" value="Genomic_DNA"/>
</dbReference>
<dbReference type="Proteomes" id="UP000749646">
    <property type="component" value="Unassembled WGS sequence"/>
</dbReference>
<keyword evidence="2" id="KW-1185">Reference proteome</keyword>
<gene>
    <name evidence="1" type="ORF">BGZ65_005114</name>
</gene>